<feature type="domain" description="NAD-dependent epimerase/dehydratase" evidence="1">
    <location>
        <begin position="3"/>
        <end position="202"/>
    </location>
</feature>
<dbReference type="Pfam" id="PF01370">
    <property type="entry name" value="Epimerase"/>
    <property type="match status" value="1"/>
</dbReference>
<sequence length="277" mass="31375">MNILITGISGFLGSHLAEKLSKEHSVVGLYHLNKSDLIADITCFDNLESIKNIPDVIIMCHAAVSSGITNVDKNTLFEVNVDFTKKILQKFLGVKMIYISSVSVFGNKKEIIQENSFPDPQTDYAFSKLDAENEVKKNNNTSIIRFSSLYGNGMKENTLIPNYFNQALESQAIKVWGDGNRLQNYIHIDDAVNLIDKVLNYHSEIAFPVLGTHSKEYSNNEAAKIISTLTNARIEYINQDTSSSFQFDNTMTQEILNWQPKTDLEFGLKNYLEWKKK</sequence>
<evidence type="ECO:0000313" key="2">
    <source>
        <dbReference type="EMBL" id="MFD1601627.1"/>
    </source>
</evidence>
<dbReference type="RefSeq" id="WP_379816059.1">
    <property type="nucleotide sequence ID" value="NZ_JBHUDZ010000002.1"/>
</dbReference>
<name>A0ABW4H8Y7_9FLAO</name>
<dbReference type="EMBL" id="JBHUDZ010000002">
    <property type="protein sequence ID" value="MFD1601627.1"/>
    <property type="molecule type" value="Genomic_DNA"/>
</dbReference>
<dbReference type="InterPro" id="IPR001509">
    <property type="entry name" value="Epimerase_deHydtase"/>
</dbReference>
<protein>
    <submittedName>
        <fullName evidence="2">NAD-dependent epimerase/dehydratase family protein</fullName>
    </submittedName>
</protein>
<dbReference type="PANTHER" id="PTHR43245">
    <property type="entry name" value="BIFUNCTIONAL POLYMYXIN RESISTANCE PROTEIN ARNA"/>
    <property type="match status" value="1"/>
</dbReference>
<accession>A0ABW4H8Y7</accession>
<keyword evidence="3" id="KW-1185">Reference proteome</keyword>
<gene>
    <name evidence="2" type="ORF">ACFSC2_02625</name>
</gene>
<proteinExistence type="predicted"/>
<reference evidence="3" key="1">
    <citation type="journal article" date="2019" name="Int. J. Syst. Evol. Microbiol.">
        <title>The Global Catalogue of Microorganisms (GCM) 10K type strain sequencing project: providing services to taxonomists for standard genome sequencing and annotation.</title>
        <authorList>
            <consortium name="The Broad Institute Genomics Platform"/>
            <consortium name="The Broad Institute Genome Sequencing Center for Infectious Disease"/>
            <person name="Wu L."/>
            <person name="Ma J."/>
        </authorList>
    </citation>
    <scope>NUCLEOTIDE SEQUENCE [LARGE SCALE GENOMIC DNA]</scope>
    <source>
        <strain evidence="3">CCUG 70865</strain>
    </source>
</reference>
<comment type="caution">
    <text evidence="2">The sequence shown here is derived from an EMBL/GenBank/DDBJ whole genome shotgun (WGS) entry which is preliminary data.</text>
</comment>
<dbReference type="CDD" id="cd08946">
    <property type="entry name" value="SDR_e"/>
    <property type="match status" value="1"/>
</dbReference>
<evidence type="ECO:0000313" key="3">
    <source>
        <dbReference type="Proteomes" id="UP001597138"/>
    </source>
</evidence>
<dbReference type="Gene3D" id="3.40.50.720">
    <property type="entry name" value="NAD(P)-binding Rossmann-like Domain"/>
    <property type="match status" value="1"/>
</dbReference>
<dbReference type="InterPro" id="IPR050177">
    <property type="entry name" value="Lipid_A_modif_metabolic_enz"/>
</dbReference>
<dbReference type="InterPro" id="IPR036291">
    <property type="entry name" value="NAD(P)-bd_dom_sf"/>
</dbReference>
<dbReference type="SUPFAM" id="SSF51735">
    <property type="entry name" value="NAD(P)-binding Rossmann-fold domains"/>
    <property type="match status" value="1"/>
</dbReference>
<evidence type="ECO:0000259" key="1">
    <source>
        <dbReference type="Pfam" id="PF01370"/>
    </source>
</evidence>
<dbReference type="Proteomes" id="UP001597138">
    <property type="component" value="Unassembled WGS sequence"/>
</dbReference>
<organism evidence="2 3">
    <name type="scientific">Flavobacterium artemisiae</name>
    <dbReference type="NCBI Taxonomy" id="2126556"/>
    <lineage>
        <taxon>Bacteria</taxon>
        <taxon>Pseudomonadati</taxon>
        <taxon>Bacteroidota</taxon>
        <taxon>Flavobacteriia</taxon>
        <taxon>Flavobacteriales</taxon>
        <taxon>Flavobacteriaceae</taxon>
        <taxon>Flavobacterium</taxon>
    </lineage>
</organism>